<name>A0A0D3G660_9ORYZ</name>
<feature type="region of interest" description="Disordered" evidence="6">
    <location>
        <begin position="84"/>
        <end position="108"/>
    </location>
</feature>
<evidence type="ECO:0000256" key="2">
    <source>
        <dbReference type="ARBA" id="ARBA00022491"/>
    </source>
</evidence>
<feature type="compositionally biased region" description="Polar residues" evidence="6">
    <location>
        <begin position="289"/>
        <end position="302"/>
    </location>
</feature>
<dbReference type="InterPro" id="IPR044686">
    <property type="entry name" value="OFP17"/>
</dbReference>
<evidence type="ECO:0000259" key="7">
    <source>
        <dbReference type="PROSITE" id="PS51754"/>
    </source>
</evidence>
<dbReference type="PROSITE" id="PS51754">
    <property type="entry name" value="OVATE"/>
    <property type="match status" value="2"/>
</dbReference>
<protein>
    <recommendedName>
        <fullName evidence="7">OVATE domain-containing protein</fullName>
    </recommendedName>
</protein>
<evidence type="ECO:0000313" key="8">
    <source>
        <dbReference type="EnsemblPlants" id="OBART05G12030.1"/>
    </source>
</evidence>
<feature type="domain" description="OVATE" evidence="7">
    <location>
        <begin position="150"/>
        <end position="210"/>
    </location>
</feature>
<dbReference type="InterPro" id="IPR006458">
    <property type="entry name" value="Ovate_C"/>
</dbReference>
<keyword evidence="4" id="KW-0804">Transcription</keyword>
<evidence type="ECO:0000256" key="1">
    <source>
        <dbReference type="ARBA" id="ARBA00004123"/>
    </source>
</evidence>
<keyword evidence="9" id="KW-1185">Reference proteome</keyword>
<dbReference type="PaxDb" id="65489-OBART05G12030.1"/>
<evidence type="ECO:0000256" key="3">
    <source>
        <dbReference type="ARBA" id="ARBA00023015"/>
    </source>
</evidence>
<keyword evidence="3" id="KW-0805">Transcription regulation</keyword>
<dbReference type="AlphaFoldDB" id="A0A0D3G660"/>
<evidence type="ECO:0000313" key="9">
    <source>
        <dbReference type="Proteomes" id="UP000026960"/>
    </source>
</evidence>
<dbReference type="EnsemblPlants" id="OBART05G12030.1">
    <property type="protein sequence ID" value="OBART05G12030.1"/>
    <property type="gene ID" value="OBART05G12030"/>
</dbReference>
<reference evidence="8" key="1">
    <citation type="journal article" date="2009" name="Rice">
        <title>De Novo Next Generation Sequencing of Plant Genomes.</title>
        <authorList>
            <person name="Rounsley S."/>
            <person name="Marri P.R."/>
            <person name="Yu Y."/>
            <person name="He R."/>
            <person name="Sisneros N."/>
            <person name="Goicoechea J.L."/>
            <person name="Lee S.J."/>
            <person name="Angelova A."/>
            <person name="Kudrna D."/>
            <person name="Luo M."/>
            <person name="Affourtit J."/>
            <person name="Desany B."/>
            <person name="Knight J."/>
            <person name="Niazi F."/>
            <person name="Egholm M."/>
            <person name="Wing R.A."/>
        </authorList>
    </citation>
    <scope>NUCLEOTIDE SEQUENCE [LARGE SCALE GENOMIC DNA]</scope>
    <source>
        <strain evidence="8">cv. IRGC 105608</strain>
    </source>
</reference>
<evidence type="ECO:0000256" key="6">
    <source>
        <dbReference type="SAM" id="MobiDB-lite"/>
    </source>
</evidence>
<feature type="domain" description="OVATE" evidence="7">
    <location>
        <begin position="215"/>
        <end position="275"/>
    </location>
</feature>
<sequence>MQASSSTRPLAPSCVACGLLAPCRRALARLFRIPASAALSVRAFRFRTLRRAASKMSPRRHRHRRHPRRRTFRSVRAVFWPLVPPPATTTASSTDQGESAAGATARSVVAPEEEAAAEEEEAATVLAPVPSPETPAYVKMVARLRSRRSGGEEEEGPCRSFEKRLMEMLLEEGKVRDLQDVEELLRCWERLKSPVFVELVCRFYGELCKDLFSPGEEDGGDEGASFEKRLMEMLLEEGKVRDLQDVEELLRCWERLKSPVFVELVCRFYGELCKDLFSPGEEDGGDEGASSTTTITPAGDSS</sequence>
<accession>A0A0D3G660</accession>
<keyword evidence="2" id="KW-0678">Repressor</keyword>
<dbReference type="Proteomes" id="UP000026960">
    <property type="component" value="Chromosome 5"/>
</dbReference>
<keyword evidence="5" id="KW-0539">Nucleus</keyword>
<dbReference type="PANTHER" id="PTHR34042:SF1">
    <property type="entry name" value="TRANSCRIPTION REPRESSOR OFP17"/>
    <property type="match status" value="1"/>
</dbReference>
<dbReference type="STRING" id="65489.A0A0D3G660"/>
<dbReference type="HOGENOM" id="CLU_080280_0_0_1"/>
<proteinExistence type="predicted"/>
<dbReference type="PANTHER" id="PTHR34042">
    <property type="entry name" value="TRANSCRIPTION REPRESSOR OFP17"/>
    <property type="match status" value="1"/>
</dbReference>
<comment type="subcellular location">
    <subcellularLocation>
        <location evidence="1">Nucleus</location>
    </subcellularLocation>
</comment>
<dbReference type="eggNOG" id="ENOG502RZCU">
    <property type="taxonomic scope" value="Eukaryota"/>
</dbReference>
<evidence type="ECO:0000256" key="4">
    <source>
        <dbReference type="ARBA" id="ARBA00023163"/>
    </source>
</evidence>
<organism evidence="8">
    <name type="scientific">Oryza barthii</name>
    <dbReference type="NCBI Taxonomy" id="65489"/>
    <lineage>
        <taxon>Eukaryota</taxon>
        <taxon>Viridiplantae</taxon>
        <taxon>Streptophyta</taxon>
        <taxon>Embryophyta</taxon>
        <taxon>Tracheophyta</taxon>
        <taxon>Spermatophyta</taxon>
        <taxon>Magnoliopsida</taxon>
        <taxon>Liliopsida</taxon>
        <taxon>Poales</taxon>
        <taxon>Poaceae</taxon>
        <taxon>BOP clade</taxon>
        <taxon>Oryzoideae</taxon>
        <taxon>Oryzeae</taxon>
        <taxon>Oryzinae</taxon>
        <taxon>Oryza</taxon>
    </lineage>
</organism>
<evidence type="ECO:0000256" key="5">
    <source>
        <dbReference type="ARBA" id="ARBA00023242"/>
    </source>
</evidence>
<dbReference type="GO" id="GO:0005634">
    <property type="term" value="C:nucleus"/>
    <property type="evidence" value="ECO:0007669"/>
    <property type="project" value="UniProtKB-SubCell"/>
</dbReference>
<dbReference type="GO" id="GO:0045892">
    <property type="term" value="P:negative regulation of DNA-templated transcription"/>
    <property type="evidence" value="ECO:0007669"/>
    <property type="project" value="InterPro"/>
</dbReference>
<reference evidence="8" key="2">
    <citation type="submission" date="2015-03" db="UniProtKB">
        <authorList>
            <consortium name="EnsemblPlants"/>
        </authorList>
    </citation>
    <scope>IDENTIFICATION</scope>
</reference>
<dbReference type="Gramene" id="OBART05G12030.1">
    <property type="protein sequence ID" value="OBART05G12030.1"/>
    <property type="gene ID" value="OBART05G12030"/>
</dbReference>
<feature type="region of interest" description="Disordered" evidence="6">
    <location>
        <begin position="280"/>
        <end position="302"/>
    </location>
</feature>